<dbReference type="EMBL" id="UOEL01000075">
    <property type="protein sequence ID" value="VAW11949.1"/>
    <property type="molecule type" value="Genomic_DNA"/>
</dbReference>
<reference evidence="1" key="1">
    <citation type="submission" date="2018-06" db="EMBL/GenBank/DDBJ databases">
        <authorList>
            <person name="Zhirakovskaya E."/>
        </authorList>
    </citation>
    <scope>NUCLEOTIDE SEQUENCE</scope>
</reference>
<protein>
    <submittedName>
        <fullName evidence="1">Uncharacterized protein</fullName>
    </submittedName>
</protein>
<proteinExistence type="predicted"/>
<dbReference type="SUPFAM" id="SSF48371">
    <property type="entry name" value="ARM repeat"/>
    <property type="match status" value="1"/>
</dbReference>
<accession>A0A3B0TIH0</accession>
<gene>
    <name evidence="1" type="ORF">MNBD_BACTEROID03-2269</name>
</gene>
<dbReference type="InterPro" id="IPR016024">
    <property type="entry name" value="ARM-type_fold"/>
</dbReference>
<organism evidence="1">
    <name type="scientific">hydrothermal vent metagenome</name>
    <dbReference type="NCBI Taxonomy" id="652676"/>
    <lineage>
        <taxon>unclassified sequences</taxon>
        <taxon>metagenomes</taxon>
        <taxon>ecological metagenomes</taxon>
    </lineage>
</organism>
<name>A0A3B0TIH0_9ZZZZ</name>
<evidence type="ECO:0000313" key="1">
    <source>
        <dbReference type="EMBL" id="VAW11949.1"/>
    </source>
</evidence>
<dbReference type="AlphaFoldDB" id="A0A3B0TIH0"/>
<sequence length="730" mass="84668">MEKLLETIKERKEDRISQALAILDMGKEQFQTEQDKRHLLSIAARNLDDPKVSKKWIELLRTEENTATQELLISLLPNINLRILKNVDILTEVTLSSFETASAEAKVILVRMLDKILKTNSAIAENIVLFLKKEQHIKIKEQLAEALIHLHTIPEEFAEIYEMVLPKLKERQQIILLNKLIKFSLLKKETIIKYLVPTTPSSIKLRLLNYLQDRDIVPVEQLRSLLQKEGDKEVKEYILRFFANDTKNLNEHLVFFKNYIIDEQDTPVREAALDFLYKNIEMTSEMILFYIDLLKTEKEISISWRIAEILTPYLSQDHLETSEVNECFLGILEKPENSYHIELLLYLCEELGKRITFDNALFDRMLLIYKNNTDAKIQENILFSFCNSSKLDNRLTPLYVDAVQSPVPSIREYACRGLLPLPLTEKYIPHLLAAIPLLLDSHLKEHIRAFLALRIVAIPDKSQELIDQLKNVAQNGSGKERSICEKGYEKTLQAQNLTNDTPEVDWHLWENRIKVEKRADHIFPDLLIHYDNNPTLANELLKTLLIDSDCADSLYRSTYITKRTIVEFLIANDAIDQEIALFCLDYLTLVGYGRNKEDNVFLVALNNCKDLSLLKEKLWLFFERNLTDRLSFLNTLLLRHVMCNAYGNNAALAKAFSDKLLAFTNEKAATPYLEFLFMSLDWKPIEEITDQILKRPDLVDKNIKDRFDGFVIRLGKEVEIDFDATSGFAD</sequence>